<sequence>MEPTSKKVLKLIRFPANMSLLEAEVAKHTRRFIRELDKPLLKNFLWFCTGSDLIFADLGQITVEFVNLFGLQRRPTGRTCGRVLQLPRNYESFTIFRNEFKTLLSCDIWLMYIV</sequence>
<keyword evidence="2" id="KW-1185">Reference proteome</keyword>
<dbReference type="AlphaFoldDB" id="A0A210R1E4"/>
<evidence type="ECO:0000313" key="1">
    <source>
        <dbReference type="EMBL" id="OWF54883.1"/>
    </source>
</evidence>
<comment type="caution">
    <text evidence="1">The sequence shown here is derived from an EMBL/GenBank/DDBJ whole genome shotgun (WGS) entry which is preliminary data.</text>
</comment>
<evidence type="ECO:0000313" key="2">
    <source>
        <dbReference type="Proteomes" id="UP000242188"/>
    </source>
</evidence>
<dbReference type="GO" id="GO:0004842">
    <property type="term" value="F:ubiquitin-protein transferase activity"/>
    <property type="evidence" value="ECO:0007669"/>
    <property type="project" value="InterPro"/>
</dbReference>
<gene>
    <name evidence="1" type="ORF">KP79_PYT25357</name>
</gene>
<dbReference type="InterPro" id="IPR035983">
    <property type="entry name" value="Hect_E3_ubiquitin_ligase"/>
</dbReference>
<proteinExistence type="predicted"/>
<accession>A0A210R1E4</accession>
<dbReference type="EMBL" id="NEDP02000857">
    <property type="protein sequence ID" value="OWF54883.1"/>
    <property type="molecule type" value="Genomic_DNA"/>
</dbReference>
<protein>
    <submittedName>
        <fullName evidence="1">Uncharacterized protein</fullName>
    </submittedName>
</protein>
<name>A0A210R1E4_MIZYE</name>
<dbReference type="Proteomes" id="UP000242188">
    <property type="component" value="Unassembled WGS sequence"/>
</dbReference>
<dbReference type="SUPFAM" id="SSF56204">
    <property type="entry name" value="Hect, E3 ligase catalytic domain"/>
    <property type="match status" value="1"/>
</dbReference>
<organism evidence="1 2">
    <name type="scientific">Mizuhopecten yessoensis</name>
    <name type="common">Japanese scallop</name>
    <name type="synonym">Patinopecten yessoensis</name>
    <dbReference type="NCBI Taxonomy" id="6573"/>
    <lineage>
        <taxon>Eukaryota</taxon>
        <taxon>Metazoa</taxon>
        <taxon>Spiralia</taxon>
        <taxon>Lophotrochozoa</taxon>
        <taxon>Mollusca</taxon>
        <taxon>Bivalvia</taxon>
        <taxon>Autobranchia</taxon>
        <taxon>Pteriomorphia</taxon>
        <taxon>Pectinida</taxon>
        <taxon>Pectinoidea</taxon>
        <taxon>Pectinidae</taxon>
        <taxon>Mizuhopecten</taxon>
    </lineage>
</organism>
<reference evidence="1 2" key="1">
    <citation type="journal article" date="2017" name="Nat. Ecol. Evol.">
        <title>Scallop genome provides insights into evolution of bilaterian karyotype and development.</title>
        <authorList>
            <person name="Wang S."/>
            <person name="Zhang J."/>
            <person name="Jiao W."/>
            <person name="Li J."/>
            <person name="Xun X."/>
            <person name="Sun Y."/>
            <person name="Guo X."/>
            <person name="Huan P."/>
            <person name="Dong B."/>
            <person name="Zhang L."/>
            <person name="Hu X."/>
            <person name="Sun X."/>
            <person name="Wang J."/>
            <person name="Zhao C."/>
            <person name="Wang Y."/>
            <person name="Wang D."/>
            <person name="Huang X."/>
            <person name="Wang R."/>
            <person name="Lv J."/>
            <person name="Li Y."/>
            <person name="Zhang Z."/>
            <person name="Liu B."/>
            <person name="Lu W."/>
            <person name="Hui Y."/>
            <person name="Liang J."/>
            <person name="Zhou Z."/>
            <person name="Hou R."/>
            <person name="Li X."/>
            <person name="Liu Y."/>
            <person name="Li H."/>
            <person name="Ning X."/>
            <person name="Lin Y."/>
            <person name="Zhao L."/>
            <person name="Xing Q."/>
            <person name="Dou J."/>
            <person name="Li Y."/>
            <person name="Mao J."/>
            <person name="Guo H."/>
            <person name="Dou H."/>
            <person name="Li T."/>
            <person name="Mu C."/>
            <person name="Jiang W."/>
            <person name="Fu Q."/>
            <person name="Fu X."/>
            <person name="Miao Y."/>
            <person name="Liu J."/>
            <person name="Yu Q."/>
            <person name="Li R."/>
            <person name="Liao H."/>
            <person name="Li X."/>
            <person name="Kong Y."/>
            <person name="Jiang Z."/>
            <person name="Chourrout D."/>
            <person name="Li R."/>
            <person name="Bao Z."/>
        </authorList>
    </citation>
    <scope>NUCLEOTIDE SEQUENCE [LARGE SCALE GENOMIC DNA]</scope>
    <source>
        <strain evidence="1 2">PY_sf001</strain>
    </source>
</reference>